<organism evidence="15 16">
    <name type="scientific">Thermoactinomyces daqus</name>
    <dbReference type="NCBI Taxonomy" id="1329516"/>
    <lineage>
        <taxon>Bacteria</taxon>
        <taxon>Bacillati</taxon>
        <taxon>Bacillota</taxon>
        <taxon>Bacilli</taxon>
        <taxon>Bacillales</taxon>
        <taxon>Thermoactinomycetaceae</taxon>
        <taxon>Thermoactinomyces</taxon>
    </lineage>
</organism>
<dbReference type="SUPFAM" id="SSF49503">
    <property type="entry name" value="Cupredoxins"/>
    <property type="match status" value="2"/>
</dbReference>
<dbReference type="CDD" id="cd04208">
    <property type="entry name" value="CuRO_2_CuNIR"/>
    <property type="match status" value="1"/>
</dbReference>
<dbReference type="GO" id="GO:0050421">
    <property type="term" value="F:nitrite reductase (NO-forming) activity"/>
    <property type="evidence" value="ECO:0007669"/>
    <property type="project" value="UniProtKB-EC"/>
</dbReference>
<evidence type="ECO:0000256" key="7">
    <source>
        <dbReference type="ARBA" id="ARBA00022723"/>
    </source>
</evidence>
<feature type="binding site" description="type 1 copper site" evidence="12">
    <location>
        <position position="51"/>
    </location>
    <ligand>
        <name>Cu cation</name>
        <dbReference type="ChEBI" id="CHEBI:23378"/>
        <label>1</label>
    </ligand>
</feature>
<evidence type="ECO:0000256" key="1">
    <source>
        <dbReference type="ARBA" id="ARBA00001960"/>
    </source>
</evidence>
<dbReference type="Gene3D" id="2.60.40.420">
    <property type="entry name" value="Cupredoxins - blue copper proteins"/>
    <property type="match status" value="2"/>
</dbReference>
<sequence length="253" mass="27786">MTAQVTKLKIAPGIIHQAWTFNGTVPGPILKVNQGDTLHISFKNLDPNMPHSVDFHAVNASPSKNFANVLPNKSGEFVYTTDTPGIFMYHCDTEPVLEHVANGMFGMIIVKPKSGYPTDNQVDRTFTLIQSEWYDESNSNSLQNGTPQAVVFNGKDFSMQKPLAARNGERIRLEIVNAGPNHFSAFHVIGAVFDRVYLNGNPADMLHGQQTVTIPPGGSAIVEFVVKEKGDYPIISHSLMDMQKGAKIILHAE</sequence>
<evidence type="ECO:0000256" key="12">
    <source>
        <dbReference type="PIRSR" id="PIRSR601287-1"/>
    </source>
</evidence>
<dbReference type="EMBL" id="JACEIP010000013">
    <property type="protein sequence ID" value="MBA4543233.1"/>
    <property type="molecule type" value="Genomic_DNA"/>
</dbReference>
<dbReference type="Pfam" id="PF07732">
    <property type="entry name" value="Cu-oxidase_3"/>
    <property type="match status" value="1"/>
</dbReference>
<dbReference type="GO" id="GO:0019333">
    <property type="term" value="P:denitrification pathway"/>
    <property type="evidence" value="ECO:0007669"/>
    <property type="project" value="UniProtKB-UniPathway"/>
</dbReference>
<name>A0A7W1XAZ4_9BACL</name>
<dbReference type="CDD" id="cd11020">
    <property type="entry name" value="CuRO_1_CuNIR"/>
    <property type="match status" value="1"/>
</dbReference>
<dbReference type="UniPathway" id="UPA00652">
    <property type="reaction ID" value="UER00707"/>
</dbReference>
<evidence type="ECO:0000256" key="11">
    <source>
        <dbReference type="ARBA" id="ARBA00049340"/>
    </source>
</evidence>
<dbReference type="Pfam" id="PF07731">
    <property type="entry name" value="Cu-oxidase_2"/>
    <property type="match status" value="1"/>
</dbReference>
<evidence type="ECO:0000313" key="16">
    <source>
        <dbReference type="Proteomes" id="UP000530514"/>
    </source>
</evidence>
<dbReference type="Proteomes" id="UP000530514">
    <property type="component" value="Unassembled WGS sequence"/>
</dbReference>
<feature type="domain" description="Plastocyanin-like" evidence="14">
    <location>
        <begin position="6"/>
        <end position="114"/>
    </location>
</feature>
<feature type="binding site" description="type 1 copper site" evidence="12">
    <location>
        <position position="56"/>
    </location>
    <ligand>
        <name>Cu cation</name>
        <dbReference type="ChEBI" id="CHEBI:23378"/>
        <label>1</label>
    </ligand>
</feature>
<dbReference type="PRINTS" id="PR00695">
    <property type="entry name" value="CUNO2RDTASE"/>
</dbReference>
<dbReference type="OrthoDB" id="9757546at2"/>
<dbReference type="AlphaFoldDB" id="A0A7W1XAZ4"/>
<feature type="binding site" description="type 1 copper site" evidence="12">
    <location>
        <position position="91"/>
    </location>
    <ligand>
        <name>Cu cation</name>
        <dbReference type="ChEBI" id="CHEBI:23378"/>
        <label>1</label>
    </ligand>
</feature>
<keyword evidence="7 12" id="KW-0479">Metal-binding</keyword>
<comment type="subunit">
    <text evidence="4">Homotrimer.</text>
</comment>
<evidence type="ECO:0000313" key="15">
    <source>
        <dbReference type="EMBL" id="MBA4543233.1"/>
    </source>
</evidence>
<keyword evidence="16" id="KW-1185">Reference proteome</keyword>
<keyword evidence="9" id="KW-0560">Oxidoreductase</keyword>
<dbReference type="InterPro" id="IPR001287">
    <property type="entry name" value="NO2-reductase_Cu"/>
</dbReference>
<dbReference type="InterPro" id="IPR008972">
    <property type="entry name" value="Cupredoxin"/>
</dbReference>
<dbReference type="PANTHER" id="PTHR11709">
    <property type="entry name" value="MULTI-COPPER OXIDASE"/>
    <property type="match status" value="1"/>
</dbReference>
<dbReference type="RefSeq" id="WP_160173836.1">
    <property type="nucleotide sequence ID" value="NZ_JACEIP010000013.1"/>
</dbReference>
<dbReference type="InterPro" id="IPR045087">
    <property type="entry name" value="Cu-oxidase_fam"/>
</dbReference>
<evidence type="ECO:0000256" key="8">
    <source>
        <dbReference type="ARBA" id="ARBA00022737"/>
    </source>
</evidence>
<evidence type="ECO:0000256" key="2">
    <source>
        <dbReference type="ARBA" id="ARBA00001973"/>
    </source>
</evidence>
<dbReference type="EC" id="1.7.2.1" evidence="5"/>
<keyword evidence="8" id="KW-0677">Repeat</keyword>
<evidence type="ECO:0000256" key="5">
    <source>
        <dbReference type="ARBA" id="ARBA00011882"/>
    </source>
</evidence>
<evidence type="ECO:0000256" key="4">
    <source>
        <dbReference type="ARBA" id="ARBA00011233"/>
    </source>
</evidence>
<feature type="binding site" description="type 1 copper site" evidence="12">
    <location>
        <position position="99"/>
    </location>
    <ligand>
        <name>Cu cation</name>
        <dbReference type="ChEBI" id="CHEBI:23378"/>
        <label>1</label>
    </ligand>
</feature>
<feature type="binding site" description="type 1 copper site" evidence="12">
    <location>
        <position position="90"/>
    </location>
    <ligand>
        <name>Cu cation</name>
        <dbReference type="ChEBI" id="CHEBI:23378"/>
        <label>1</label>
    </ligand>
</feature>
<dbReference type="InterPro" id="IPR011707">
    <property type="entry name" value="Cu-oxidase-like_N"/>
</dbReference>
<keyword evidence="10 12" id="KW-0186">Copper</keyword>
<reference evidence="15 16" key="1">
    <citation type="submission" date="2020-07" db="EMBL/GenBank/DDBJ databases">
        <authorList>
            <person name="Feng H."/>
        </authorList>
    </citation>
    <scope>NUCLEOTIDE SEQUENCE [LARGE SCALE GENOMIC DNA]</scope>
    <source>
        <strain evidence="16">s-11</strain>
    </source>
</reference>
<evidence type="ECO:0000256" key="9">
    <source>
        <dbReference type="ARBA" id="ARBA00023002"/>
    </source>
</evidence>
<evidence type="ECO:0000256" key="10">
    <source>
        <dbReference type="ARBA" id="ARBA00023008"/>
    </source>
</evidence>
<feature type="binding site" description="type 1 copper site" evidence="12">
    <location>
        <position position="237"/>
    </location>
    <ligand>
        <name>Cu cation</name>
        <dbReference type="ChEBI" id="CHEBI:23378"/>
        <label>1</label>
    </ligand>
</feature>
<comment type="cofactor">
    <cofactor evidence="2 12">
        <name>Cu(2+)</name>
        <dbReference type="ChEBI" id="CHEBI:29036"/>
    </cofactor>
</comment>
<comment type="similarity">
    <text evidence="3">Belongs to the multicopper oxidase family.</text>
</comment>
<proteinExistence type="inferred from homology"/>
<protein>
    <recommendedName>
        <fullName evidence="6">Copper-containing nitrite reductase</fullName>
        <ecNumber evidence="5">1.7.2.1</ecNumber>
    </recommendedName>
</protein>
<comment type="cofactor">
    <cofactor evidence="1 12">
        <name>Cu(+)</name>
        <dbReference type="ChEBI" id="CHEBI:49552"/>
    </cofactor>
</comment>
<evidence type="ECO:0000259" key="14">
    <source>
        <dbReference type="Pfam" id="PF07732"/>
    </source>
</evidence>
<dbReference type="InterPro" id="IPR011706">
    <property type="entry name" value="Cu-oxidase_C"/>
</dbReference>
<gene>
    <name evidence="15" type="ORF">H1164_10015</name>
</gene>
<comment type="caution">
    <text evidence="15">The sequence shown here is derived from an EMBL/GenBank/DDBJ whole genome shotgun (WGS) entry which is preliminary data.</text>
</comment>
<feature type="domain" description="Plastocyanin-like" evidence="13">
    <location>
        <begin position="142"/>
        <end position="240"/>
    </location>
</feature>
<accession>A0A7W1XAZ4</accession>
<evidence type="ECO:0000259" key="13">
    <source>
        <dbReference type="Pfam" id="PF07731"/>
    </source>
</evidence>
<dbReference type="GO" id="GO:0005507">
    <property type="term" value="F:copper ion binding"/>
    <property type="evidence" value="ECO:0007669"/>
    <property type="project" value="InterPro"/>
</dbReference>
<feature type="binding site" description="type 1 copper site" evidence="12">
    <location>
        <position position="104"/>
    </location>
    <ligand>
        <name>Cu cation</name>
        <dbReference type="ChEBI" id="CHEBI:23378"/>
        <label>1</label>
    </ligand>
</feature>
<evidence type="ECO:0000256" key="6">
    <source>
        <dbReference type="ARBA" id="ARBA00017290"/>
    </source>
</evidence>
<comment type="catalytic activity">
    <reaction evidence="11">
        <text>nitric oxide + Fe(III)-[cytochrome c] + H2O = Fe(II)-[cytochrome c] + nitrite + 2 H(+)</text>
        <dbReference type="Rhea" id="RHEA:15233"/>
        <dbReference type="Rhea" id="RHEA-COMP:10350"/>
        <dbReference type="Rhea" id="RHEA-COMP:14399"/>
        <dbReference type="ChEBI" id="CHEBI:15377"/>
        <dbReference type="ChEBI" id="CHEBI:15378"/>
        <dbReference type="ChEBI" id="CHEBI:16301"/>
        <dbReference type="ChEBI" id="CHEBI:16480"/>
        <dbReference type="ChEBI" id="CHEBI:29033"/>
        <dbReference type="ChEBI" id="CHEBI:29034"/>
        <dbReference type="EC" id="1.7.2.1"/>
    </reaction>
</comment>
<evidence type="ECO:0000256" key="3">
    <source>
        <dbReference type="ARBA" id="ARBA00010609"/>
    </source>
</evidence>